<keyword evidence="9" id="KW-0812">Transmembrane</keyword>
<keyword evidence="6" id="KW-0378">Hydrolase</keyword>
<evidence type="ECO:0000256" key="3">
    <source>
        <dbReference type="ARBA" id="ARBA00022722"/>
    </source>
</evidence>
<evidence type="ECO:0000256" key="6">
    <source>
        <dbReference type="ARBA" id="ARBA00022801"/>
    </source>
</evidence>
<name>A0A6I6JPN5_9BACT</name>
<dbReference type="KEGG" id="mcos:GM418_15040"/>
<comment type="cofactor">
    <cofactor evidence="1">
        <name>Mn(2+)</name>
        <dbReference type="ChEBI" id="CHEBI:29035"/>
    </cofactor>
</comment>
<evidence type="ECO:0000256" key="8">
    <source>
        <dbReference type="ARBA" id="ARBA00023204"/>
    </source>
</evidence>
<dbReference type="InterPro" id="IPR051547">
    <property type="entry name" value="TDP2-like"/>
</dbReference>
<dbReference type="GO" id="GO:0004518">
    <property type="term" value="F:nuclease activity"/>
    <property type="evidence" value="ECO:0007669"/>
    <property type="project" value="UniProtKB-KW"/>
</dbReference>
<dbReference type="GO" id="GO:0016787">
    <property type="term" value="F:hydrolase activity"/>
    <property type="evidence" value="ECO:0007669"/>
    <property type="project" value="UniProtKB-KW"/>
</dbReference>
<keyword evidence="4" id="KW-0479">Metal-binding</keyword>
<feature type="domain" description="Endonuclease/exonuclease/phosphatase" evidence="10">
    <location>
        <begin position="99"/>
        <end position="342"/>
    </location>
</feature>
<accession>A0A6I6JPN5</accession>
<evidence type="ECO:0000256" key="9">
    <source>
        <dbReference type="SAM" id="Phobius"/>
    </source>
</evidence>
<evidence type="ECO:0000313" key="12">
    <source>
        <dbReference type="Proteomes" id="UP000428260"/>
    </source>
</evidence>
<sequence length="352" mass="40492">MKKTLRYILTGLNILAVVCLLVSYLSIYIPPDKWWIPSFFGLAYPFILTANIFFIVLWLLIKPRNMLVSLVAIFIGWGFVSRYIQLKGKTIEKGDIKVLSYNVQYFNGEGGSQKKTANKIVDFLKEQDADIICLQEARLRKNSIFNLPNTVAKLGTINHYQFARSSTTYGSVTMTRFPIINMGEIRFENTTNMSIYTDVLIGEDTVRIFNVHLQSYQIDPNRYTVIDSPDFTEEENIREMREIGLKFKTAFQLRAAQVREIRKHIDASPYHVLVCGDFNDTPASFSYQKLRGKLKDAFVVSGKGIGRTYVGKLPSFRIDNIFYSTGFQSFNFKTYDFRLSDHLPVSCELIKN</sequence>
<keyword evidence="8" id="KW-0234">DNA repair</keyword>
<keyword evidence="7" id="KW-0460">Magnesium</keyword>
<reference evidence="11 12" key="1">
    <citation type="submission" date="2019-11" db="EMBL/GenBank/DDBJ databases">
        <authorList>
            <person name="Zheng R.K."/>
            <person name="Sun C.M."/>
        </authorList>
    </citation>
    <scope>NUCLEOTIDE SEQUENCE [LARGE SCALE GENOMIC DNA]</scope>
    <source>
        <strain evidence="11 12">WC007</strain>
    </source>
</reference>
<comment type="cofactor">
    <cofactor evidence="2">
        <name>Mg(2+)</name>
        <dbReference type="ChEBI" id="CHEBI:18420"/>
    </cofactor>
</comment>
<dbReference type="PANTHER" id="PTHR15822">
    <property type="entry name" value="TRAF AND TNF RECEPTOR-ASSOCIATED PROTEIN"/>
    <property type="match status" value="1"/>
</dbReference>
<evidence type="ECO:0000256" key="5">
    <source>
        <dbReference type="ARBA" id="ARBA00022763"/>
    </source>
</evidence>
<keyword evidence="9" id="KW-0472">Membrane</keyword>
<evidence type="ECO:0000256" key="1">
    <source>
        <dbReference type="ARBA" id="ARBA00001936"/>
    </source>
</evidence>
<dbReference type="RefSeq" id="WP_158867718.1">
    <property type="nucleotide sequence ID" value="NZ_CP046401.1"/>
</dbReference>
<dbReference type="Proteomes" id="UP000428260">
    <property type="component" value="Chromosome"/>
</dbReference>
<dbReference type="InterPro" id="IPR005135">
    <property type="entry name" value="Endo/exonuclease/phosphatase"/>
</dbReference>
<evidence type="ECO:0000259" key="10">
    <source>
        <dbReference type="Pfam" id="PF03372"/>
    </source>
</evidence>
<keyword evidence="9" id="KW-1133">Transmembrane helix</keyword>
<feature type="transmembrane region" description="Helical" evidence="9">
    <location>
        <begin position="67"/>
        <end position="84"/>
    </location>
</feature>
<keyword evidence="5" id="KW-0227">DNA damage</keyword>
<evidence type="ECO:0000313" key="11">
    <source>
        <dbReference type="EMBL" id="QGY44936.1"/>
    </source>
</evidence>
<keyword evidence="12" id="KW-1185">Reference proteome</keyword>
<organism evidence="11 12">
    <name type="scientific">Maribellus comscasis</name>
    <dbReference type="NCBI Taxonomy" id="2681766"/>
    <lineage>
        <taxon>Bacteria</taxon>
        <taxon>Pseudomonadati</taxon>
        <taxon>Bacteroidota</taxon>
        <taxon>Bacteroidia</taxon>
        <taxon>Marinilabiliales</taxon>
        <taxon>Prolixibacteraceae</taxon>
        <taxon>Maribellus</taxon>
    </lineage>
</organism>
<dbReference type="CDD" id="cd09084">
    <property type="entry name" value="EEP-2"/>
    <property type="match status" value="1"/>
</dbReference>
<evidence type="ECO:0000256" key="7">
    <source>
        <dbReference type="ARBA" id="ARBA00022842"/>
    </source>
</evidence>
<dbReference type="Gene3D" id="3.60.10.10">
    <property type="entry name" value="Endonuclease/exonuclease/phosphatase"/>
    <property type="match status" value="1"/>
</dbReference>
<dbReference type="AlphaFoldDB" id="A0A6I6JPN5"/>
<dbReference type="Pfam" id="PF03372">
    <property type="entry name" value="Exo_endo_phos"/>
    <property type="match status" value="1"/>
</dbReference>
<dbReference type="InterPro" id="IPR036691">
    <property type="entry name" value="Endo/exonu/phosph_ase_sf"/>
</dbReference>
<dbReference type="SUPFAM" id="SSF56219">
    <property type="entry name" value="DNase I-like"/>
    <property type="match status" value="1"/>
</dbReference>
<evidence type="ECO:0000256" key="2">
    <source>
        <dbReference type="ARBA" id="ARBA00001946"/>
    </source>
</evidence>
<dbReference type="GO" id="GO:0006281">
    <property type="term" value="P:DNA repair"/>
    <property type="evidence" value="ECO:0007669"/>
    <property type="project" value="UniProtKB-KW"/>
</dbReference>
<dbReference type="PANTHER" id="PTHR15822:SF4">
    <property type="entry name" value="TYROSYL-DNA PHOSPHODIESTERASE 2"/>
    <property type="match status" value="1"/>
</dbReference>
<dbReference type="EMBL" id="CP046401">
    <property type="protein sequence ID" value="QGY44936.1"/>
    <property type="molecule type" value="Genomic_DNA"/>
</dbReference>
<proteinExistence type="predicted"/>
<keyword evidence="3" id="KW-0540">Nuclease</keyword>
<gene>
    <name evidence="11" type="ORF">GM418_15040</name>
</gene>
<protein>
    <recommendedName>
        <fullName evidence="10">Endonuclease/exonuclease/phosphatase domain-containing protein</fullName>
    </recommendedName>
</protein>
<dbReference type="GO" id="GO:0046872">
    <property type="term" value="F:metal ion binding"/>
    <property type="evidence" value="ECO:0007669"/>
    <property type="project" value="UniProtKB-KW"/>
</dbReference>
<feature type="transmembrane region" description="Helical" evidence="9">
    <location>
        <begin position="7"/>
        <end position="29"/>
    </location>
</feature>
<feature type="transmembrane region" description="Helical" evidence="9">
    <location>
        <begin position="35"/>
        <end position="60"/>
    </location>
</feature>
<evidence type="ECO:0000256" key="4">
    <source>
        <dbReference type="ARBA" id="ARBA00022723"/>
    </source>
</evidence>